<dbReference type="InterPro" id="IPR001846">
    <property type="entry name" value="VWF_type-D"/>
</dbReference>
<dbReference type="Pfam" id="PF09172">
    <property type="entry name" value="Vit_open_b-sht"/>
    <property type="match status" value="1"/>
</dbReference>
<dbReference type="Gene3D" id="2.20.50.20">
    <property type="entry name" value="Lipovitellin. Chain A, domain 3"/>
    <property type="match status" value="1"/>
</dbReference>
<dbReference type="InterPro" id="IPR001747">
    <property type="entry name" value="Vitellogenin_N"/>
</dbReference>
<dbReference type="Pfam" id="PF00094">
    <property type="entry name" value="VWD"/>
    <property type="match status" value="1"/>
</dbReference>
<dbReference type="PANTHER" id="PTHR37860:SF2">
    <property type="entry name" value="VITELLOGENIN DOMAIN-CONTAINING PROTEIN"/>
    <property type="match status" value="1"/>
</dbReference>
<dbReference type="InterPro" id="IPR014853">
    <property type="entry name" value="VWF/SSPO/ZAN-like_Cys-rich_dom"/>
</dbReference>
<dbReference type="SMART" id="SM00638">
    <property type="entry name" value="LPD_N"/>
    <property type="match status" value="1"/>
</dbReference>
<dbReference type="PROSITE" id="PS51233">
    <property type="entry name" value="VWFD"/>
    <property type="match status" value="1"/>
</dbReference>
<dbReference type="PROSITE" id="PS51211">
    <property type="entry name" value="VITELLOGENIN"/>
    <property type="match status" value="1"/>
</dbReference>
<feature type="compositionally biased region" description="Basic and acidic residues" evidence="4">
    <location>
        <begin position="698"/>
        <end position="712"/>
    </location>
</feature>
<dbReference type="Gene3D" id="2.20.80.10">
    <property type="entry name" value="Lipovitellin-phosvitin complex, chain A, domain 4"/>
    <property type="match status" value="1"/>
</dbReference>
<protein>
    <recommendedName>
        <fullName evidence="10">Vitellogenin domain-containing protein</fullName>
    </recommendedName>
</protein>
<accession>A0ABR0ZG27</accession>
<dbReference type="SUPFAM" id="SSF48431">
    <property type="entry name" value="Lipovitellin-phosvitin complex, superhelical domain"/>
    <property type="match status" value="1"/>
</dbReference>
<comment type="caution">
    <text evidence="3">Lacks conserved residue(s) required for the propagation of feature annotation.</text>
</comment>
<gene>
    <name evidence="8" type="ORF">HHUSO_G13345</name>
</gene>
<feature type="domain" description="VWFD" evidence="7">
    <location>
        <begin position="3651"/>
        <end position="3815"/>
    </location>
</feature>
<proteinExistence type="predicted"/>
<dbReference type="InterPro" id="IPR015255">
    <property type="entry name" value="Vitellinogen_open_b-sht"/>
</dbReference>
<name>A0ABR0ZG27_HUSHU</name>
<evidence type="ECO:0000259" key="6">
    <source>
        <dbReference type="PROSITE" id="PS51211"/>
    </source>
</evidence>
<dbReference type="Pfam" id="PF01347">
    <property type="entry name" value="Vitellogenin_N"/>
    <property type="match status" value="1"/>
</dbReference>
<keyword evidence="1 5" id="KW-0732">Signal</keyword>
<dbReference type="InterPro" id="IPR015819">
    <property type="entry name" value="Lipid_transp_b-sht_shell"/>
</dbReference>
<dbReference type="SUPFAM" id="SSF56968">
    <property type="entry name" value="Lipovitellin-phosvitin complex, beta-sheet shell regions"/>
    <property type="match status" value="2"/>
</dbReference>
<feature type="domain" description="Vitellogenin" evidence="6">
    <location>
        <begin position="42"/>
        <end position="650"/>
    </location>
</feature>
<dbReference type="InterPro" id="IPR048484">
    <property type="entry name" value="LOC400499-like"/>
</dbReference>
<keyword evidence="2" id="KW-0325">Glycoprotein</keyword>
<dbReference type="Pfam" id="PF21013">
    <property type="entry name" value="LOC400499"/>
    <property type="match status" value="1"/>
</dbReference>
<comment type="caution">
    <text evidence="8">The sequence shown here is derived from an EMBL/GenBank/DDBJ whole genome shotgun (WGS) entry which is preliminary data.</text>
</comment>
<evidence type="ECO:0000256" key="3">
    <source>
        <dbReference type="PROSITE-ProRule" id="PRU00557"/>
    </source>
</evidence>
<feature type="signal peptide" evidence="5">
    <location>
        <begin position="1"/>
        <end position="23"/>
    </location>
</feature>
<evidence type="ECO:0000256" key="5">
    <source>
        <dbReference type="SAM" id="SignalP"/>
    </source>
</evidence>
<evidence type="ECO:0000256" key="2">
    <source>
        <dbReference type="ARBA" id="ARBA00023180"/>
    </source>
</evidence>
<dbReference type="Proteomes" id="UP001369086">
    <property type="component" value="Unassembled WGS sequence"/>
</dbReference>
<feature type="region of interest" description="Disordered" evidence="4">
    <location>
        <begin position="689"/>
        <end position="754"/>
    </location>
</feature>
<dbReference type="SMART" id="SM01169">
    <property type="entry name" value="DUF1943"/>
    <property type="match status" value="1"/>
</dbReference>
<keyword evidence="9" id="KW-1185">Reference proteome</keyword>
<dbReference type="SMART" id="SM00216">
    <property type="entry name" value="VWD"/>
    <property type="match status" value="1"/>
</dbReference>
<dbReference type="EMBL" id="JAHFZB010000011">
    <property type="protein sequence ID" value="KAK6483765.1"/>
    <property type="molecule type" value="Genomic_DNA"/>
</dbReference>
<organism evidence="8 9">
    <name type="scientific">Huso huso</name>
    <name type="common">Beluga</name>
    <name type="synonym">Acipenser huso</name>
    <dbReference type="NCBI Taxonomy" id="61971"/>
    <lineage>
        <taxon>Eukaryota</taxon>
        <taxon>Metazoa</taxon>
        <taxon>Chordata</taxon>
        <taxon>Craniata</taxon>
        <taxon>Vertebrata</taxon>
        <taxon>Euteleostomi</taxon>
        <taxon>Actinopterygii</taxon>
        <taxon>Chondrostei</taxon>
        <taxon>Acipenseriformes</taxon>
        <taxon>Acipenseridae</taxon>
        <taxon>Huso</taxon>
    </lineage>
</organism>
<sequence length="3914" mass="432351">MALQGSLLLCAVVATLEIGTSFARLEDLPCASSCTGFDHVSYQKGSRYTYKYSTETSVFLLESRSASSGLALDSLADIEVLHKCLMVLKLRNVQIKRTSTNKEDLVPSQDQLRESLEKSPLQFSFQDGKIPEICPSVDEPTWVLNIKRGVLSVFQSSHAASREETLEETDVSGRCLTSYEWKGPSLVKTRDLKRCSHRGLAVTSLDSVPLPDSDGQLLDSSLECVQSYRDGVMEEASCTEANLLTPFSRDAGGAQTKTLSTFKLLRVQEGIPTNRDDSREVYSSSLLYDREDGGETGTRASTAEQAAETVRKLCVTKGLHYEHADLFMSLVFQLRALSAEALGDLWQRASFRCRDNWQPLVDALPACSSEACVSLIAELLLSREMEEERATSFLTSLTFIPQPTAGMIATLTTLLRSPEASRSVFLGVSSVVHTFCSAVQPACASVPEVLALMTVLQGYLEEDCGSGADPEQLSQLQSVLKAVGNAGLAAAALTPALSLCAETQTGPVELRLAALDAFRRIPCNADRSVLLRLYRSREEDVEVRIAAYLQAMRCPNEGLLQAVSQAQREETSSQVGAFVWSHLSQLMETEDPLKRAVRDSLPDDIITKDFDTEAWKFSSYTDATFQSGYGGANMEAAMVFSPKSFLPRSAMGNLTIHVLGRAINLLEVNIRAENIEPLAQRVFGHQPFDFGGDSVTEEDQRTKEDPTEAPLREKKKRNSERHTEEEAAETTQGPGRSRNRKAKQQGCQPGDYSKLNQIKDKFTEGAERSGALQCGVSVKIFGNELSFLNCDDVKDQVKLLSLSLAEIAVKLLKGQEVQYSRRLSLATEELIVPSLSGLPIRLAVNASAAISLRVKGAVDFKQWSNFFINGYIKPSALVQVSARLGVEGQCGQAGLEWVSGLKTSTSLDGGVQVKRGQDLKVFLNTPEETMEIFDISSRLFLLSAEGREELSGPADRTVTASCTDQELSMLIGWQLCCEASYPTGASAGPHLLPGPVSVSARLRKLDRALQQYLFEAAYSFVSKKGSQIPSEAAVHLFMGTPKSDVNRDLAIDVLFHYTQRRLSVKLVHPKKNILIEGKIDEVKSMRSGKLELLLDDTDLYYIKGRTDLQTVAGEQRYLFQLEAKLTKRGNPIVLSGNATKLLGKKMKVSVALTNVLKDTASVSVLLERKVDEWQRQYSLEAEAILPGLFGTHAIGLLQQKGPTWSTALRLRYGLLGDARNLRHECNIAQKLRRDGGSEDTYLLEVEHELYCSHITAYNHKVQLKHEESAAHTESTLHVSYGKHWDEINNKRRLVLSQTFKNHSKPALTNYFMEFSLQLPERQVSYRTQLQHSHLRQGHLESSTHLKVHYNNKMPFVAGLHWRDSSKPLLRKWEGSLNMDTPWLYLYTAHKLNQPQRHTYQSISELTAGKAMSIKNLVMETFYKDKGKEKEGRIHVYTPTATYLKVSTSFHVGASVFRSASEVTSLWNQLLKNEIYLENSAKSRSLLFKLKNPKQEFNITAALMVQEEKLKKRNVTLRMVLADHKSPPAVLQLLGQVEELRREKTLYQKQGTLHFRHPFKLLIPHNIVLHETFTVDTERKHYVLETRAVLDENEETVQTLTLGYQPDNPYVCAGLVHPYSAAIVPKNTEVCIRTKTDQNSQYEAEATVRINQKDSLSVLGRYQNRSSKTETWHGVQLNMTHLFQLKSPQALSLESELFSKPTKTHWFSYGVTGKAIVNKHDVSQFNIQLNGSSNEVGLYSLFSHPYQSKIPHALQAHARLKLYGESNANGSLYLQSNGKDAAMLEVDLMNESKKNLRLIGAKLNLHQTLLPRFEDVYLQLTGKASASRVSLLSNVQLGDQALQVDLSGFKDQRAGLSASVSGRVQHNMDSLPLLPPVLGLDGSLKHQDDLSEGALTVKVSDALYEVKLWNHNVFVGGALQCDVSASLKQNGSTWGPERAEVQGRLGQGQVEGWSDGRLCVQAGSRALCLNLSSSLQPEHTGVKAELTHSVPELNAAGFPSEGTLSVSYDLGALNRSGAVELQGGGRSLVARVAVGRRSAVPPRWQLLSSLNHDSEGLRRQGLPHSAQGTGYYQNGAAGLLAGLSVSVEKQHFNLDLEKRNNDSAAQIAVSLNHHMGVISQVIPTALQRLQVNCSGEATTDSLAAHCSGAAASRPLENPALTRFSVNGSMLSRDCTARFVTRLETDGDQHAALSLHAACAPRHQLSVELGHSLPLLQALGVPTENKLALTAGSGALLDITLGQCSFRARGDINMSASADLQAQTGWAANWTNTCPTLQRAGLPHSLVAGASLTVGSCLSNLTASLQFDGKAARLQLDAACEPRYSVHGVFRHSIPLLSQQGLPQDNQLTLSAARGPRAGGTVLLQAGKCRIKASGDLKPGKRSEWTWATETACQLIKGVTLPAHSQFNGSVVLDGCRAALLADMLLDGDSASLELTSDCSPRLSLEGVFRHSLPTVQGVPLENRLLVTAGKQTLRHEASVELVSGACELQANGDLQLENKIQWKFQMENKCKRLQDLGTPVKADGSGFFVINRVNLDSRMLINIDEAKLQGHLTLKAIDFKQELEAMLTHNVQAAIGMGIPGSMVLRVTSERSGDIYKRFIKLSVDSKQITEELSVVRMLEQVTVSYLLSHNVDTLRMWMIDDRTELQAKLDWKEVKVFTLHSQCGVRLAILRVQVKDTPTRSDITASFRHTWPHLLESGLPGSAEVLCYLQGSVPNMESSAHITVSGDRSISYTLNMSAPGQRRFHFLFRNTHNIRSLQAAGYPKTLETAFTLQNQDPQIKTTLEVQVDGKHVKVWVGAVGSLQRDSPLEVSAEIQHSAPLLNQLGLPFHLKVEGWGQARDADLDGSLKLSCEPNSSLIVMVEGKNRPLSKVLRVKAMHNIPMVRHYLPHSFDINTKLNYSSNDIKGKVDLILDRRDLHVTAALTMRESGYEEVLEISHTFPQLKFVPKSVEVTTSFQRNNSTHTLHHVTLWEGKELKLIATYAGQFLKGSVAPELRVEISHPFFIPWPHQSTLHVHMDHAVHSHLDKIILGWSGKDQVVLLCSLSYGKGRVESRVTLRHPFRLALRHLEFQCDSEAQAGRYTHETQVSWNEGLPVGVRISLQDQSKTNATVWETCVTLSPGQLQSALALVALQGCGSVSRGESSFTETLELDWDTKKIRQSLKHQKSSKEGVNSLQLDVFLENVFQTSCSTQRIEGRVETNYQDQLEHHLKLGLCHPHTPITVSGKHHVSRGELLLRSETRVSVSSSGQEDSDSALIVTARNHGSPGVKNYSIEVELQGCADVQLVLAGRLSSSLLQNHILLEGSLDHQDRVTLRASQGSRCLQAFAGYANGEVGEDALELSVCSEGQRRFKVDVSRCVDGVRLGTLGHVSLSLVNGSVNLWAQGSREGLHTAEARLAEVSSQLKTRLLDKSRKLESKLLEFRRDVQHTDLLLELSGYPLRLTQAAGRLVENSGRVGSPAWGQSWLRDALTQGLPHYLQRIQRTLQQMQDELKRPLSTLKDAYQDVTLRALDEVWRERAQEVLGGLESRLPTLIKEVWLRQHIHGVLQLFTRGLDTAAQQVLKWTDTKLSRAVSRIRKPLAELYRYTASNGSVAVRLPVLPGEDAELSLSNITAFLLEERLLRPLRELGSLSPAAEYYRLKRRMMESPFEHHAVLIEGRFVVSFDGKVFEVAGRCSVVLAQDFTQDSFTVLLRQEPGGRRSLYLEMNQTVVTILPGPRVEVACSPADLPLVKNGVTVRKDANQITMTNQNGVTVSCDKHHSFCTLTLSGWQHGVSAGLFGTNDNEAANEFTKPDHSHTDSIPHFIQSWQVGSQCRSNTKKPKSCPAAVSQHTCKALFRDACSPMRNCFRVVDPAPFYKLCMSSTCRPNADRTSCSLAAAFVHLCNRNLVPLDIPSKCDAAWGRRLGEGKGGSLS</sequence>
<dbReference type="Gene3D" id="2.30.230.10">
    <property type="entry name" value="Lipovitellin, beta-sheet shell regions, chain A"/>
    <property type="match status" value="1"/>
</dbReference>
<dbReference type="InterPro" id="IPR015816">
    <property type="entry name" value="Vitellinogen_b-sht_N"/>
</dbReference>
<dbReference type="PANTHER" id="PTHR37860">
    <property type="entry name" value="AGAP008810-PA"/>
    <property type="match status" value="1"/>
</dbReference>
<evidence type="ECO:0000259" key="7">
    <source>
        <dbReference type="PROSITE" id="PS51233"/>
    </source>
</evidence>
<evidence type="ECO:0008006" key="10">
    <source>
        <dbReference type="Google" id="ProtNLM"/>
    </source>
</evidence>
<dbReference type="InterPro" id="IPR015817">
    <property type="entry name" value="Vitellinogen_open_b-sht_sub1"/>
</dbReference>
<dbReference type="Pfam" id="PF08742">
    <property type="entry name" value="C8"/>
    <property type="match status" value="1"/>
</dbReference>
<evidence type="ECO:0000256" key="4">
    <source>
        <dbReference type="SAM" id="MobiDB-lite"/>
    </source>
</evidence>
<evidence type="ECO:0000256" key="1">
    <source>
        <dbReference type="ARBA" id="ARBA00022729"/>
    </source>
</evidence>
<evidence type="ECO:0000313" key="9">
    <source>
        <dbReference type="Proteomes" id="UP001369086"/>
    </source>
</evidence>
<dbReference type="Gene3D" id="1.25.10.20">
    <property type="entry name" value="Vitellinogen, superhelical"/>
    <property type="match status" value="1"/>
</dbReference>
<feature type="chain" id="PRO_5045908968" description="Vitellogenin domain-containing protein" evidence="5">
    <location>
        <begin position="24"/>
        <end position="3914"/>
    </location>
</feature>
<reference evidence="8 9" key="1">
    <citation type="submission" date="2021-05" db="EMBL/GenBank/DDBJ databases">
        <authorList>
            <person name="Zahm M."/>
            <person name="Klopp C."/>
            <person name="Cabau C."/>
            <person name="Kuhl H."/>
            <person name="Suciu R."/>
            <person name="Ciorpac M."/>
            <person name="Holostenco D."/>
            <person name="Gessner J."/>
            <person name="Wuertz S."/>
            <person name="Hohne C."/>
            <person name="Stock M."/>
            <person name="Gislard M."/>
            <person name="Lluch J."/>
            <person name="Milhes M."/>
            <person name="Lampietro C."/>
            <person name="Lopez Roques C."/>
            <person name="Donnadieu C."/>
            <person name="Du K."/>
            <person name="Schartl M."/>
            <person name="Guiguen Y."/>
        </authorList>
    </citation>
    <scope>NUCLEOTIDE SEQUENCE [LARGE SCALE GENOMIC DNA]</scope>
    <source>
        <strain evidence="8">Hh-F2</strain>
        <tissue evidence="8">Blood</tissue>
    </source>
</reference>
<evidence type="ECO:0000313" key="8">
    <source>
        <dbReference type="EMBL" id="KAK6483765.1"/>
    </source>
</evidence>
<dbReference type="InterPro" id="IPR011030">
    <property type="entry name" value="Lipovitellin_superhlx_dom"/>
</dbReference>